<feature type="compositionally biased region" description="Polar residues" evidence="1">
    <location>
        <begin position="120"/>
        <end position="140"/>
    </location>
</feature>
<dbReference type="KEGG" id="qsa:O6P43_010482"/>
<sequence length="175" mass="19608">MNEFKSPHEHSSAPLTFEQEKWVSEDSPRRGTRTTNSSRDLPELPKSSRRHSSTSNITDSPTKEKSDKQKSRRSSKTSKSREDGNKPTRLPVDLVQESASPSRSLPDIPKKTRRKKSKDSGGSTRLRSKAQITETYQSPYSDPGIDTESLPRPSDGGLSQKSFEEEDEKGFRGIS</sequence>
<reference evidence="2" key="1">
    <citation type="journal article" date="2023" name="Science">
        <title>Elucidation of the pathway for biosynthesis of saponin adjuvants from the soapbark tree.</title>
        <authorList>
            <person name="Reed J."/>
            <person name="Orme A."/>
            <person name="El-Demerdash A."/>
            <person name="Owen C."/>
            <person name="Martin L.B.B."/>
            <person name="Misra R.C."/>
            <person name="Kikuchi S."/>
            <person name="Rejzek M."/>
            <person name="Martin A.C."/>
            <person name="Harkess A."/>
            <person name="Leebens-Mack J."/>
            <person name="Louveau T."/>
            <person name="Stephenson M.J."/>
            <person name="Osbourn A."/>
        </authorList>
    </citation>
    <scope>NUCLEOTIDE SEQUENCE</scope>
    <source>
        <strain evidence="2">S10</strain>
    </source>
</reference>
<comment type="caution">
    <text evidence="2">The sequence shown here is derived from an EMBL/GenBank/DDBJ whole genome shotgun (WGS) entry which is preliminary data.</text>
</comment>
<evidence type="ECO:0000313" key="2">
    <source>
        <dbReference type="EMBL" id="KAJ7972623.1"/>
    </source>
</evidence>
<feature type="compositionally biased region" description="Basic and acidic residues" evidence="1">
    <location>
        <begin position="18"/>
        <end position="29"/>
    </location>
</feature>
<protein>
    <submittedName>
        <fullName evidence="2">CRIB domain-containing protein</fullName>
    </submittedName>
</protein>
<dbReference type="Proteomes" id="UP001163823">
    <property type="component" value="Chromosome 4"/>
</dbReference>
<keyword evidence="3" id="KW-1185">Reference proteome</keyword>
<gene>
    <name evidence="2" type="ORF">O6P43_010482</name>
</gene>
<feature type="compositionally biased region" description="Basic and acidic residues" evidence="1">
    <location>
        <begin position="1"/>
        <end position="11"/>
    </location>
</feature>
<accession>A0AAD7VEF0</accession>
<feature type="region of interest" description="Disordered" evidence="1">
    <location>
        <begin position="1"/>
        <end position="175"/>
    </location>
</feature>
<evidence type="ECO:0000256" key="1">
    <source>
        <dbReference type="SAM" id="MobiDB-lite"/>
    </source>
</evidence>
<dbReference type="AlphaFoldDB" id="A0AAD7VEF0"/>
<dbReference type="EMBL" id="JARAOO010000004">
    <property type="protein sequence ID" value="KAJ7972623.1"/>
    <property type="molecule type" value="Genomic_DNA"/>
</dbReference>
<proteinExistence type="predicted"/>
<evidence type="ECO:0000313" key="3">
    <source>
        <dbReference type="Proteomes" id="UP001163823"/>
    </source>
</evidence>
<name>A0AAD7VEF0_QUISA</name>
<organism evidence="2 3">
    <name type="scientific">Quillaja saponaria</name>
    <name type="common">Soap bark tree</name>
    <dbReference type="NCBI Taxonomy" id="32244"/>
    <lineage>
        <taxon>Eukaryota</taxon>
        <taxon>Viridiplantae</taxon>
        <taxon>Streptophyta</taxon>
        <taxon>Embryophyta</taxon>
        <taxon>Tracheophyta</taxon>
        <taxon>Spermatophyta</taxon>
        <taxon>Magnoliopsida</taxon>
        <taxon>eudicotyledons</taxon>
        <taxon>Gunneridae</taxon>
        <taxon>Pentapetalae</taxon>
        <taxon>rosids</taxon>
        <taxon>fabids</taxon>
        <taxon>Fabales</taxon>
        <taxon>Quillajaceae</taxon>
        <taxon>Quillaja</taxon>
    </lineage>
</organism>